<dbReference type="EMBL" id="FNBE01000002">
    <property type="protein sequence ID" value="SDE90747.1"/>
    <property type="molecule type" value="Genomic_DNA"/>
</dbReference>
<dbReference type="STRING" id="366584.SAMN05216377_102435"/>
<accession>A0A1G7GRH9</accession>
<gene>
    <name evidence="2" type="ORF">SAMN05216377_102435</name>
</gene>
<keyword evidence="1" id="KW-0812">Transmembrane</keyword>
<name>A0A1G7GRH9_PSEOR</name>
<evidence type="ECO:0000313" key="2">
    <source>
        <dbReference type="EMBL" id="SDE90747.1"/>
    </source>
</evidence>
<reference evidence="2 3" key="1">
    <citation type="submission" date="2016-10" db="EMBL/GenBank/DDBJ databases">
        <authorList>
            <person name="de Groot N.N."/>
        </authorList>
    </citation>
    <scope>NUCLEOTIDE SEQUENCE [LARGE SCALE GENOMIC DNA]</scope>
    <source>
        <strain evidence="2 3">CGMCC 4.3143</strain>
    </source>
</reference>
<dbReference type="Proteomes" id="UP000198967">
    <property type="component" value="Unassembled WGS sequence"/>
</dbReference>
<feature type="transmembrane region" description="Helical" evidence="1">
    <location>
        <begin position="54"/>
        <end position="87"/>
    </location>
</feature>
<keyword evidence="1" id="KW-1133">Transmembrane helix</keyword>
<keyword evidence="3" id="KW-1185">Reference proteome</keyword>
<dbReference type="AlphaFoldDB" id="A0A1G7GRH9"/>
<keyword evidence="1" id="KW-0472">Membrane</keyword>
<dbReference type="RefSeq" id="WP_237196748.1">
    <property type="nucleotide sequence ID" value="NZ_FNBE01000002.1"/>
</dbReference>
<protein>
    <submittedName>
        <fullName evidence="2">Uncharacterized protein</fullName>
    </submittedName>
</protein>
<evidence type="ECO:0000313" key="3">
    <source>
        <dbReference type="Proteomes" id="UP000198967"/>
    </source>
</evidence>
<organism evidence="2 3">
    <name type="scientific">Pseudonocardia oroxyli</name>
    <dbReference type="NCBI Taxonomy" id="366584"/>
    <lineage>
        <taxon>Bacteria</taxon>
        <taxon>Bacillati</taxon>
        <taxon>Actinomycetota</taxon>
        <taxon>Actinomycetes</taxon>
        <taxon>Pseudonocardiales</taxon>
        <taxon>Pseudonocardiaceae</taxon>
        <taxon>Pseudonocardia</taxon>
    </lineage>
</organism>
<proteinExistence type="predicted"/>
<sequence length="101" mass="9951">MGIVFTLVALVGLLAALGHVGYVAMLNNAAKKKGAAGAEIAAYSKSRLPVAGGAAGVALLGLLFTSGGFGMDVIGVILALGGGFVGYRGLQQERAKYPTGG</sequence>
<evidence type="ECO:0000256" key="1">
    <source>
        <dbReference type="SAM" id="Phobius"/>
    </source>
</evidence>